<dbReference type="AlphaFoldDB" id="A0A0M2H8J0"/>
<dbReference type="RefSeq" id="WP_045275014.1">
    <property type="nucleotide sequence ID" value="NZ_BAAAUP010000003.1"/>
</dbReference>
<reference evidence="2 3" key="1">
    <citation type="submission" date="2015-02" db="EMBL/GenBank/DDBJ databases">
        <title>Draft genome sequences of ten Microbacterium spp. with emphasis on heavy metal contaminated environments.</title>
        <authorList>
            <person name="Corretto E."/>
        </authorList>
    </citation>
    <scope>NUCLEOTIDE SEQUENCE [LARGE SCALE GENOMIC DNA]</scope>
    <source>
        <strain evidence="2 3">DSM 12510</strain>
    </source>
</reference>
<dbReference type="EMBL" id="JYIZ01000040">
    <property type="protein sequence ID" value="KJL42716.1"/>
    <property type="molecule type" value="Genomic_DNA"/>
</dbReference>
<proteinExistence type="predicted"/>
<dbReference type="SUPFAM" id="SSF55729">
    <property type="entry name" value="Acyl-CoA N-acyltransferases (Nat)"/>
    <property type="match status" value="1"/>
</dbReference>
<feature type="domain" description="BioF2-like acetyltransferase" evidence="1">
    <location>
        <begin position="184"/>
        <end position="316"/>
    </location>
</feature>
<evidence type="ECO:0000259" key="1">
    <source>
        <dbReference type="Pfam" id="PF13480"/>
    </source>
</evidence>
<dbReference type="Proteomes" id="UP000033956">
    <property type="component" value="Unassembled WGS sequence"/>
</dbReference>
<protein>
    <recommendedName>
        <fullName evidence="1">BioF2-like acetyltransferase domain-containing protein</fullName>
    </recommendedName>
</protein>
<keyword evidence="3" id="KW-1185">Reference proteome</keyword>
<evidence type="ECO:0000313" key="2">
    <source>
        <dbReference type="EMBL" id="KJL42716.1"/>
    </source>
</evidence>
<dbReference type="STRING" id="92835.RS81_01057"/>
<dbReference type="PATRIC" id="fig|92835.4.peg.1079"/>
<dbReference type="Pfam" id="PF13480">
    <property type="entry name" value="Acetyltransf_6"/>
    <property type="match status" value="1"/>
</dbReference>
<organism evidence="2 3">
    <name type="scientific">Microbacterium terrae</name>
    <dbReference type="NCBI Taxonomy" id="69369"/>
    <lineage>
        <taxon>Bacteria</taxon>
        <taxon>Bacillati</taxon>
        <taxon>Actinomycetota</taxon>
        <taxon>Actinomycetes</taxon>
        <taxon>Micrococcales</taxon>
        <taxon>Microbacteriaceae</taxon>
        <taxon>Microbacterium</taxon>
    </lineage>
</organism>
<dbReference type="InterPro" id="IPR016181">
    <property type="entry name" value="Acyl_CoA_acyltransferase"/>
</dbReference>
<comment type="caution">
    <text evidence="2">The sequence shown here is derived from an EMBL/GenBank/DDBJ whole genome shotgun (WGS) entry which is preliminary data.</text>
</comment>
<sequence>MRATLLRLSEVTDAEASRWAALAKRAAEPNAALDPRFLLPDRDTSGGHLLVVAEEDGEWFGLLRVFPIDTAATFGVTTFGTLEPSELGPPFPLLDRSRSGDALTAIAWGIRRLLRGGYLALRGYPATGPLAEALEAARSRTGMGALVVATRTTPWVDVHPMPDSSPTEHVYSAQVDPDYRSVGTRKELRRNARRLTEATGGPLTLRDASDDPAAIDRFIAMQASGWKGDGDRGGYAVALDADRERAFRDKMRAFAATGDLILLELWGGTQHVYSHVYVVSEGVAVGVLDAYQHEYARYSTGKLGRTAVTAHLRHSGRLQAMNPGYYYDGDEEAVRAYPDRRDFDDVVIGVGAVPALAVRLLPRADASKTAQRMFTLLSRADRLVLRVVDRVNRRGKAKS</sequence>
<dbReference type="InterPro" id="IPR038740">
    <property type="entry name" value="BioF2-like_GNAT_dom"/>
</dbReference>
<name>A0A0M2H8J0_9MICO</name>
<accession>A0A0M2H8J0</accession>
<evidence type="ECO:0000313" key="3">
    <source>
        <dbReference type="Proteomes" id="UP000033956"/>
    </source>
</evidence>
<dbReference type="OrthoDB" id="4816997at2"/>
<gene>
    <name evidence="2" type="ORF">RS81_01057</name>
</gene>